<proteinExistence type="predicted"/>
<keyword evidence="2" id="KW-1185">Reference proteome</keyword>
<evidence type="ECO:0000313" key="1">
    <source>
        <dbReference type="EMBL" id="EFJ21041.1"/>
    </source>
</evidence>
<sequence>MQAIDRMLRHSRWQIAQPDKILFNPSLMEIFRSTHAPYGRFVAHCQSESIAKSVLTRRGMHSVDNILPDRQDGPFTYLFLGSNRDESMRYIRDGIDRKALLASFFSTDPEQCKSSAGFGPEKRKYEVDLVLTTTRPVKMNKIPFVSFVDRSIDTFFQDPNGRENVWMIPAESFNRVLLVATVHFKSPLPDL</sequence>
<dbReference type="AlphaFoldDB" id="D8S340"/>
<dbReference type="EMBL" id="GL377600">
    <property type="protein sequence ID" value="EFJ21041.1"/>
    <property type="molecule type" value="Genomic_DNA"/>
</dbReference>
<dbReference type="HOGENOM" id="CLU_1423727_0_0_1"/>
<dbReference type="InParanoid" id="D8S340"/>
<organism evidence="2">
    <name type="scientific">Selaginella moellendorffii</name>
    <name type="common">Spikemoss</name>
    <dbReference type="NCBI Taxonomy" id="88036"/>
    <lineage>
        <taxon>Eukaryota</taxon>
        <taxon>Viridiplantae</taxon>
        <taxon>Streptophyta</taxon>
        <taxon>Embryophyta</taxon>
        <taxon>Tracheophyta</taxon>
        <taxon>Lycopodiopsida</taxon>
        <taxon>Selaginellales</taxon>
        <taxon>Selaginellaceae</taxon>
        <taxon>Selaginella</taxon>
    </lineage>
</organism>
<dbReference type="Proteomes" id="UP000001514">
    <property type="component" value="Unassembled WGS sequence"/>
</dbReference>
<evidence type="ECO:0000313" key="2">
    <source>
        <dbReference type="Proteomes" id="UP000001514"/>
    </source>
</evidence>
<accession>D8S340</accession>
<dbReference type="KEGG" id="smo:SELMODRAFT_417642"/>
<reference evidence="1 2" key="1">
    <citation type="journal article" date="2011" name="Science">
        <title>The Selaginella genome identifies genetic changes associated with the evolution of vascular plants.</title>
        <authorList>
            <person name="Banks J.A."/>
            <person name="Nishiyama T."/>
            <person name="Hasebe M."/>
            <person name="Bowman J.L."/>
            <person name="Gribskov M."/>
            <person name="dePamphilis C."/>
            <person name="Albert V.A."/>
            <person name="Aono N."/>
            <person name="Aoyama T."/>
            <person name="Ambrose B.A."/>
            <person name="Ashton N.W."/>
            <person name="Axtell M.J."/>
            <person name="Barker E."/>
            <person name="Barker M.S."/>
            <person name="Bennetzen J.L."/>
            <person name="Bonawitz N.D."/>
            <person name="Chapple C."/>
            <person name="Cheng C."/>
            <person name="Correa L.G."/>
            <person name="Dacre M."/>
            <person name="DeBarry J."/>
            <person name="Dreyer I."/>
            <person name="Elias M."/>
            <person name="Engstrom E.M."/>
            <person name="Estelle M."/>
            <person name="Feng L."/>
            <person name="Finet C."/>
            <person name="Floyd S.K."/>
            <person name="Frommer W.B."/>
            <person name="Fujita T."/>
            <person name="Gramzow L."/>
            <person name="Gutensohn M."/>
            <person name="Harholt J."/>
            <person name="Hattori M."/>
            <person name="Heyl A."/>
            <person name="Hirai T."/>
            <person name="Hiwatashi Y."/>
            <person name="Ishikawa M."/>
            <person name="Iwata M."/>
            <person name="Karol K.G."/>
            <person name="Koehler B."/>
            <person name="Kolukisaoglu U."/>
            <person name="Kubo M."/>
            <person name="Kurata T."/>
            <person name="Lalonde S."/>
            <person name="Li K."/>
            <person name="Li Y."/>
            <person name="Litt A."/>
            <person name="Lyons E."/>
            <person name="Manning G."/>
            <person name="Maruyama T."/>
            <person name="Michael T.P."/>
            <person name="Mikami K."/>
            <person name="Miyazaki S."/>
            <person name="Morinaga S."/>
            <person name="Murata T."/>
            <person name="Mueller-Roeber B."/>
            <person name="Nelson D.R."/>
            <person name="Obara M."/>
            <person name="Oguri Y."/>
            <person name="Olmstead R.G."/>
            <person name="Onodera N."/>
            <person name="Petersen B.L."/>
            <person name="Pils B."/>
            <person name="Prigge M."/>
            <person name="Rensing S.A."/>
            <person name="Riano-Pachon D.M."/>
            <person name="Roberts A.W."/>
            <person name="Sato Y."/>
            <person name="Scheller H.V."/>
            <person name="Schulz B."/>
            <person name="Schulz C."/>
            <person name="Shakirov E.V."/>
            <person name="Shibagaki N."/>
            <person name="Shinohara N."/>
            <person name="Shippen D.E."/>
            <person name="Soerensen I."/>
            <person name="Sotooka R."/>
            <person name="Sugimoto N."/>
            <person name="Sugita M."/>
            <person name="Sumikawa N."/>
            <person name="Tanurdzic M."/>
            <person name="Theissen G."/>
            <person name="Ulvskov P."/>
            <person name="Wakazuki S."/>
            <person name="Weng J.K."/>
            <person name="Willats W.W."/>
            <person name="Wipf D."/>
            <person name="Wolf P.G."/>
            <person name="Yang L."/>
            <person name="Zimmer A.D."/>
            <person name="Zhu Q."/>
            <person name="Mitros T."/>
            <person name="Hellsten U."/>
            <person name="Loque D."/>
            <person name="Otillar R."/>
            <person name="Salamov A."/>
            <person name="Schmutz J."/>
            <person name="Shapiro H."/>
            <person name="Lindquist E."/>
            <person name="Lucas S."/>
            <person name="Rokhsar D."/>
            <person name="Grigoriev I.V."/>
        </authorList>
    </citation>
    <scope>NUCLEOTIDE SEQUENCE [LARGE SCALE GENOMIC DNA]</scope>
</reference>
<name>D8S340_SELML</name>
<gene>
    <name evidence="1" type="ORF">SELMODRAFT_417642</name>
</gene>
<dbReference type="Gramene" id="EFJ21041">
    <property type="protein sequence ID" value="EFJ21041"/>
    <property type="gene ID" value="SELMODRAFT_417642"/>
</dbReference>
<protein>
    <submittedName>
        <fullName evidence="1">Uncharacterized protein</fullName>
    </submittedName>
</protein>